<proteinExistence type="predicted"/>
<organism evidence="2 3">
    <name type="scientific">Deinococcus ficus</name>
    <dbReference type="NCBI Taxonomy" id="317577"/>
    <lineage>
        <taxon>Bacteria</taxon>
        <taxon>Thermotogati</taxon>
        <taxon>Deinococcota</taxon>
        <taxon>Deinococci</taxon>
        <taxon>Deinococcales</taxon>
        <taxon>Deinococcaceae</taxon>
        <taxon>Deinococcus</taxon>
    </lineage>
</organism>
<dbReference type="Proteomes" id="UP000259030">
    <property type="component" value="Chromosome"/>
</dbReference>
<feature type="signal peptide" evidence="1">
    <location>
        <begin position="1"/>
        <end position="21"/>
    </location>
</feature>
<dbReference type="AlphaFoldDB" id="A0A221SV44"/>
<name>A0A221SV44_9DEIO</name>
<protein>
    <submittedName>
        <fullName evidence="2">Uncharacterized protein</fullName>
    </submittedName>
</protein>
<dbReference type="RefSeq" id="WP_027462440.1">
    <property type="nucleotide sequence ID" value="NZ_CP021081.1"/>
</dbReference>
<keyword evidence="3" id="KW-1185">Reference proteome</keyword>
<gene>
    <name evidence="2" type="ORF">DFI_05490</name>
</gene>
<evidence type="ECO:0000256" key="1">
    <source>
        <dbReference type="SAM" id="SignalP"/>
    </source>
</evidence>
<accession>A0A221SV44</accession>
<feature type="chain" id="PRO_5011291447" evidence="1">
    <location>
        <begin position="22"/>
        <end position="467"/>
    </location>
</feature>
<evidence type="ECO:0000313" key="2">
    <source>
        <dbReference type="EMBL" id="ASN80526.1"/>
    </source>
</evidence>
<reference evidence="2 3" key="1">
    <citation type="submission" date="2017-05" db="EMBL/GenBank/DDBJ databases">
        <title>The complete genome sequence of Deinococcus ficus isolated from the rhizosphere of the Ficus religiosa L. in Taiwan.</title>
        <authorList>
            <person name="Wu K.-M."/>
            <person name="Liao T.-L."/>
            <person name="Liu Y.-M."/>
            <person name="Young C.-C."/>
            <person name="Tsai S.-F."/>
        </authorList>
    </citation>
    <scope>NUCLEOTIDE SEQUENCE [LARGE SCALE GENOMIC DNA]</scope>
    <source>
        <strain evidence="2 3">CC-FR2-10</strain>
    </source>
</reference>
<evidence type="ECO:0000313" key="3">
    <source>
        <dbReference type="Proteomes" id="UP000259030"/>
    </source>
</evidence>
<dbReference type="EMBL" id="CP021081">
    <property type="protein sequence ID" value="ASN80526.1"/>
    <property type="molecule type" value="Genomic_DNA"/>
</dbReference>
<sequence length="467" mass="50514">MSLRALTVLLSFSAVSTSALAQTPKTETFDVFTFTAPAGWTRAAPSTGVLRFSRSRDGLYCLFDLYRSARGTGRLDADFQAEWANLVVKPLSPEGAPELDTGPAQNGWQNRLGGAPFTYEGGTSLVVLSTYSHSGGQQAASILMLTNDEGCLNDFDRFLAGVKLGRPAAATPAPAAPPTPAATTANVQPVKSTFAFNTTTFDDGWVSVEQKDWVLSRKGAVTVRLHYPHPALGYEPDSDKLLTRAWNTLVAPRYRDLQGFGQGFDTLNFERPHLAAGTATSVETGQRVYVALFSQAESGWIEVVTPDQATFEREFGLTPAGMYGADRERLNRLRNLRGLNRFAVSAADLKGEWSSSAGGITQWVNSFTGLSAGATGFSSNVTFTFGPGSAYTWNLVMASGVIGAQNVQSARSSGQFSMKGNWQVNFSDIERRPRLYNAYFEAGRGGQRILWLQDTGYGGYSAFVRVK</sequence>
<dbReference type="KEGG" id="dfc:DFI_05490"/>
<keyword evidence="1" id="KW-0732">Signal</keyword>